<dbReference type="EMBL" id="BLAL01000295">
    <property type="protein sequence ID" value="GET00921.1"/>
    <property type="molecule type" value="Genomic_DNA"/>
</dbReference>
<comment type="caution">
    <text evidence="2">The sequence shown here is derived from an EMBL/GenBank/DDBJ whole genome shotgun (WGS) entry which is preliminary data.</text>
</comment>
<dbReference type="AlphaFoldDB" id="A0A8H3MAL1"/>
<evidence type="ECO:0000313" key="2">
    <source>
        <dbReference type="EMBL" id="GET00921.1"/>
    </source>
</evidence>
<protein>
    <submittedName>
        <fullName evidence="2">Uncharacterized protein</fullName>
    </submittedName>
</protein>
<proteinExistence type="predicted"/>
<gene>
    <name evidence="2" type="ORF">RCL2_002736000</name>
</gene>
<name>A0A8H3MAL1_9GLOM</name>
<dbReference type="Proteomes" id="UP000615446">
    <property type="component" value="Unassembled WGS sequence"/>
</dbReference>
<reference evidence="2" key="1">
    <citation type="submission" date="2019-10" db="EMBL/GenBank/DDBJ databases">
        <title>Conservation and host-specific expression of non-tandemly repeated heterogenous ribosome RNA gene in arbuscular mycorrhizal fungi.</title>
        <authorList>
            <person name="Maeda T."/>
            <person name="Kobayashi Y."/>
            <person name="Nakagawa T."/>
            <person name="Ezawa T."/>
            <person name="Yamaguchi K."/>
            <person name="Bino T."/>
            <person name="Nishimoto Y."/>
            <person name="Shigenobu S."/>
            <person name="Kawaguchi M."/>
        </authorList>
    </citation>
    <scope>NUCLEOTIDE SEQUENCE</scope>
    <source>
        <strain evidence="2">HR1</strain>
    </source>
</reference>
<dbReference type="OrthoDB" id="2393598at2759"/>
<evidence type="ECO:0000313" key="3">
    <source>
        <dbReference type="Proteomes" id="UP000615446"/>
    </source>
</evidence>
<organism evidence="2 3">
    <name type="scientific">Rhizophagus clarus</name>
    <dbReference type="NCBI Taxonomy" id="94130"/>
    <lineage>
        <taxon>Eukaryota</taxon>
        <taxon>Fungi</taxon>
        <taxon>Fungi incertae sedis</taxon>
        <taxon>Mucoromycota</taxon>
        <taxon>Glomeromycotina</taxon>
        <taxon>Glomeromycetes</taxon>
        <taxon>Glomerales</taxon>
        <taxon>Glomeraceae</taxon>
        <taxon>Rhizophagus</taxon>
    </lineage>
</organism>
<feature type="region of interest" description="Disordered" evidence="1">
    <location>
        <begin position="61"/>
        <end position="80"/>
    </location>
</feature>
<evidence type="ECO:0000256" key="1">
    <source>
        <dbReference type="SAM" id="MobiDB-lite"/>
    </source>
</evidence>
<accession>A0A8H3MAL1</accession>
<sequence length="80" mass="9508">MDIYSMFLPFNHSIWYRMQTLLSESNYGKLHGTYKKALSKVLHKNSKSQLLYLLQEFVENEDTDDEHSNSENEYDDNAQL</sequence>